<dbReference type="EMBL" id="OU900096">
    <property type="protein sequence ID" value="CAG9859698.1"/>
    <property type="molecule type" value="Genomic_DNA"/>
</dbReference>
<evidence type="ECO:0000256" key="5">
    <source>
        <dbReference type="ARBA" id="ARBA00023180"/>
    </source>
</evidence>
<evidence type="ECO:0000256" key="2">
    <source>
        <dbReference type="ARBA" id="ARBA00005679"/>
    </source>
</evidence>
<sequence>MTKNTLTGLRLSSFGVLFKMALIFSVLKHGSCIKVSIFYEGLCYDSVKFIGQQLYPNWNSIKSHITVEFVPYGKAIHTSFGDNGYKFMCHHGAAECLANKYQSCLLKQNMDDTKNVELIYCIMSSNKPGAFDTARNCASELGYDLTKFTKCVNSKEADEYLAENGNKTWAVVPNISFVPTIVFDDIFERSLQAQALTDFIGVVCDRIIDITPPKICERKPKDKVSV</sequence>
<dbReference type="PANTHER" id="PTHR13234">
    <property type="entry name" value="GAMMA-INTERFERON INDUCIBLE LYSOSOMAL THIOL REDUCTASE GILT"/>
    <property type="match status" value="1"/>
</dbReference>
<dbReference type="AlphaFoldDB" id="A0A9N9XPC1"/>
<keyword evidence="7" id="KW-1185">Reference proteome</keyword>
<dbReference type="PANTHER" id="PTHR13234:SF8">
    <property type="entry name" value="GAMMA-INTERFERON-INDUCIBLE LYSOSOMAL THIOL REDUCTASE"/>
    <property type="match status" value="1"/>
</dbReference>
<dbReference type="InterPro" id="IPR004911">
    <property type="entry name" value="Interferon-induced_GILT"/>
</dbReference>
<dbReference type="OrthoDB" id="958254at2759"/>
<protein>
    <submittedName>
        <fullName evidence="6">Uncharacterized protein</fullName>
    </submittedName>
</protein>
<evidence type="ECO:0000313" key="7">
    <source>
        <dbReference type="Proteomes" id="UP001153712"/>
    </source>
</evidence>
<keyword evidence="3" id="KW-0964">Secreted</keyword>
<comment type="subcellular location">
    <subcellularLocation>
        <location evidence="1">Secreted</location>
    </subcellularLocation>
</comment>
<dbReference type="Pfam" id="PF03227">
    <property type="entry name" value="GILT"/>
    <property type="match status" value="1"/>
</dbReference>
<accession>A0A9N9XPC1</accession>
<dbReference type="Gene3D" id="3.40.30.10">
    <property type="entry name" value="Glutaredoxin"/>
    <property type="match status" value="1"/>
</dbReference>
<evidence type="ECO:0000256" key="1">
    <source>
        <dbReference type="ARBA" id="ARBA00004613"/>
    </source>
</evidence>
<evidence type="ECO:0000256" key="4">
    <source>
        <dbReference type="ARBA" id="ARBA00022729"/>
    </source>
</evidence>
<evidence type="ECO:0000313" key="6">
    <source>
        <dbReference type="EMBL" id="CAG9859698.1"/>
    </source>
</evidence>
<keyword evidence="4" id="KW-0732">Signal</keyword>
<reference evidence="6" key="1">
    <citation type="submission" date="2022-01" db="EMBL/GenBank/DDBJ databases">
        <authorList>
            <person name="King R."/>
        </authorList>
    </citation>
    <scope>NUCLEOTIDE SEQUENCE</scope>
</reference>
<proteinExistence type="inferred from homology"/>
<dbReference type="Proteomes" id="UP001153712">
    <property type="component" value="Chromosome 3"/>
</dbReference>
<dbReference type="GO" id="GO:0005576">
    <property type="term" value="C:extracellular region"/>
    <property type="evidence" value="ECO:0007669"/>
    <property type="project" value="UniProtKB-SubCell"/>
</dbReference>
<evidence type="ECO:0000256" key="3">
    <source>
        <dbReference type="ARBA" id="ARBA00022525"/>
    </source>
</evidence>
<organism evidence="6 7">
    <name type="scientific">Phyllotreta striolata</name>
    <name type="common">Striped flea beetle</name>
    <name type="synonym">Crioceris striolata</name>
    <dbReference type="NCBI Taxonomy" id="444603"/>
    <lineage>
        <taxon>Eukaryota</taxon>
        <taxon>Metazoa</taxon>
        <taxon>Ecdysozoa</taxon>
        <taxon>Arthropoda</taxon>
        <taxon>Hexapoda</taxon>
        <taxon>Insecta</taxon>
        <taxon>Pterygota</taxon>
        <taxon>Neoptera</taxon>
        <taxon>Endopterygota</taxon>
        <taxon>Coleoptera</taxon>
        <taxon>Polyphaga</taxon>
        <taxon>Cucujiformia</taxon>
        <taxon>Chrysomeloidea</taxon>
        <taxon>Chrysomelidae</taxon>
        <taxon>Galerucinae</taxon>
        <taxon>Alticini</taxon>
        <taxon>Phyllotreta</taxon>
    </lineage>
</organism>
<name>A0A9N9XPC1_PHYSR</name>
<comment type="similarity">
    <text evidence="2">Belongs to the GILT family.</text>
</comment>
<keyword evidence="5" id="KW-0325">Glycoprotein</keyword>
<gene>
    <name evidence="6" type="ORF">PHYEVI_LOCUS6067</name>
</gene>
<dbReference type="GO" id="GO:0016671">
    <property type="term" value="F:oxidoreductase activity, acting on a sulfur group of donors, disulfide as acceptor"/>
    <property type="evidence" value="ECO:0007669"/>
    <property type="project" value="InterPro"/>
</dbReference>